<dbReference type="AlphaFoldDB" id="A0A1X7A1P3"/>
<feature type="transmembrane region" description="Helical" evidence="1">
    <location>
        <begin position="262"/>
        <end position="286"/>
    </location>
</feature>
<feature type="domain" description="DUF112" evidence="2">
    <location>
        <begin position="20"/>
        <end position="442"/>
    </location>
</feature>
<keyword evidence="4" id="KW-1185">Reference proteome</keyword>
<dbReference type="Pfam" id="PF01970">
    <property type="entry name" value="TctA"/>
    <property type="match status" value="1"/>
</dbReference>
<evidence type="ECO:0000259" key="2">
    <source>
        <dbReference type="Pfam" id="PF01970"/>
    </source>
</evidence>
<feature type="transmembrane region" description="Helical" evidence="1">
    <location>
        <begin position="148"/>
        <end position="163"/>
    </location>
</feature>
<feature type="transmembrane region" description="Helical" evidence="1">
    <location>
        <begin position="107"/>
        <end position="136"/>
    </location>
</feature>
<evidence type="ECO:0000313" key="3">
    <source>
        <dbReference type="EMBL" id="SLN68116.1"/>
    </source>
</evidence>
<dbReference type="EMBL" id="FWFJ01000040">
    <property type="protein sequence ID" value="SLN68116.1"/>
    <property type="molecule type" value="Genomic_DNA"/>
</dbReference>
<dbReference type="PANTHER" id="PTHR35342">
    <property type="entry name" value="TRICARBOXYLIC TRANSPORT PROTEIN"/>
    <property type="match status" value="1"/>
</dbReference>
<evidence type="ECO:0000256" key="1">
    <source>
        <dbReference type="SAM" id="Phobius"/>
    </source>
</evidence>
<keyword evidence="1" id="KW-0812">Transmembrane</keyword>
<feature type="transmembrane region" description="Helical" evidence="1">
    <location>
        <begin position="20"/>
        <end position="39"/>
    </location>
</feature>
<reference evidence="4" key="1">
    <citation type="submission" date="2017-03" db="EMBL/GenBank/DDBJ databases">
        <authorList>
            <person name="Rodrigo-Torres L."/>
            <person name="Arahal R.D."/>
            <person name="Lucena T."/>
        </authorList>
    </citation>
    <scope>NUCLEOTIDE SEQUENCE [LARGE SCALE GENOMIC DNA]</scope>
    <source>
        <strain evidence="4">CECT 8370</strain>
    </source>
</reference>
<feature type="transmembrane region" description="Helical" evidence="1">
    <location>
        <begin position="473"/>
        <end position="490"/>
    </location>
</feature>
<dbReference type="OrthoDB" id="9791872at2"/>
<keyword evidence="1" id="KW-1133">Transmembrane helix</keyword>
<feature type="transmembrane region" description="Helical" evidence="1">
    <location>
        <begin position="170"/>
        <end position="189"/>
    </location>
</feature>
<evidence type="ECO:0000313" key="4">
    <source>
        <dbReference type="Proteomes" id="UP000194012"/>
    </source>
</evidence>
<feature type="transmembrane region" description="Helical" evidence="1">
    <location>
        <begin position="358"/>
        <end position="386"/>
    </location>
</feature>
<accession>A0A1X7A1P3</accession>
<feature type="transmembrane region" description="Helical" evidence="1">
    <location>
        <begin position="201"/>
        <end position="222"/>
    </location>
</feature>
<dbReference type="PANTHER" id="PTHR35342:SF1">
    <property type="entry name" value="BLR4373 PROTEIN"/>
    <property type="match status" value="1"/>
</dbReference>
<dbReference type="Proteomes" id="UP000194012">
    <property type="component" value="Unassembled WGS sequence"/>
</dbReference>
<feature type="transmembrane region" description="Helical" evidence="1">
    <location>
        <begin position="46"/>
        <end position="69"/>
    </location>
</feature>
<proteinExistence type="predicted"/>
<name>A0A1X7A1P3_9RHOB</name>
<feature type="transmembrane region" description="Helical" evidence="1">
    <location>
        <begin position="75"/>
        <end position="95"/>
    </location>
</feature>
<protein>
    <submittedName>
        <fullName evidence="3">Tripartite tricarboxylate transporter TctA family protein</fullName>
    </submittedName>
</protein>
<organism evidence="3 4">
    <name type="scientific">Roseovarius gaetbuli</name>
    <dbReference type="NCBI Taxonomy" id="1356575"/>
    <lineage>
        <taxon>Bacteria</taxon>
        <taxon>Pseudomonadati</taxon>
        <taxon>Pseudomonadota</taxon>
        <taxon>Alphaproteobacteria</taxon>
        <taxon>Rhodobacterales</taxon>
        <taxon>Roseobacteraceae</taxon>
        <taxon>Roseovarius</taxon>
    </lineage>
</organism>
<sequence length="502" mass="52344">MELFGHMMDGFATSLSPFNLMIVILGVTAGLFIGAMPGLGSVNGVAIVLPLTFIVPPSSAIILLAAIYYGAMYGGAISSILLGIPGASTAVATTFDGRPMAQQGKAGLALIAAAVASFVGGTISVILFTLFAAPLADIALAFGPPEEFALVLMAFTTFVGLGGDDVLKTIIMICLGLALSTVGLDLISGQPRLIFFDQPGFYSGISFLVLAIGAYGVGEILYTIETSKSAPSVTPARLTFRELGAGLREMNKLWRTMSFGSFIGFFVGMLPAAGATPAALMAYGLAKVTSKNPDSFGKGNIEGVAAPETANNAASTGSLLPMLTLGIPGSPTTALLLGGMVMWGLVPGPMLFIEQPDFVWGLISSLYTANFAAVIVNLALIPVFVWALRMPFTVLCALVLILCIVGGFAPSQKMHDVWLIAGFGVGGYFLRKADYPMAPLVLALVLGPLMEKSFRQTLIAEQGNVFAFLERPLSASFIAISAVFFLLPLLKYTRSLSCAKAA</sequence>
<dbReference type="InterPro" id="IPR002823">
    <property type="entry name" value="DUF112_TM"/>
</dbReference>
<gene>
    <name evidence="3" type="ORF">ROG8370_03190</name>
</gene>
<feature type="transmembrane region" description="Helical" evidence="1">
    <location>
        <begin position="392"/>
        <end position="410"/>
    </location>
</feature>
<feature type="transmembrane region" description="Helical" evidence="1">
    <location>
        <begin position="417"/>
        <end position="433"/>
    </location>
</feature>
<dbReference type="RefSeq" id="WP_085828138.1">
    <property type="nucleotide sequence ID" value="NZ_FWFJ01000040.1"/>
</dbReference>
<feature type="transmembrane region" description="Helical" evidence="1">
    <location>
        <begin position="325"/>
        <end position="346"/>
    </location>
</feature>
<keyword evidence="1" id="KW-0472">Membrane</keyword>